<gene>
    <name evidence="1" type="ORF">BaRGS_00026078</name>
</gene>
<proteinExistence type="predicted"/>
<sequence>MTEKAAVSSPTSTICRTSLSLLDRRICLQLEIHNHQAQTLHVSGRDFENPGGVYFLVLYSARDGVVFRVGIRVFANLHGLTASLSWLRGIKSSVAFWRAALLLDGV</sequence>
<organism evidence="1 2">
    <name type="scientific">Batillaria attramentaria</name>
    <dbReference type="NCBI Taxonomy" id="370345"/>
    <lineage>
        <taxon>Eukaryota</taxon>
        <taxon>Metazoa</taxon>
        <taxon>Spiralia</taxon>
        <taxon>Lophotrochozoa</taxon>
        <taxon>Mollusca</taxon>
        <taxon>Gastropoda</taxon>
        <taxon>Caenogastropoda</taxon>
        <taxon>Sorbeoconcha</taxon>
        <taxon>Cerithioidea</taxon>
        <taxon>Batillariidae</taxon>
        <taxon>Batillaria</taxon>
    </lineage>
</organism>
<accession>A0ABD0K698</accession>
<name>A0ABD0K698_9CAEN</name>
<reference evidence="1 2" key="1">
    <citation type="journal article" date="2023" name="Sci. Data">
        <title>Genome assembly of the Korean intertidal mud-creeper Batillaria attramentaria.</title>
        <authorList>
            <person name="Patra A.K."/>
            <person name="Ho P.T."/>
            <person name="Jun S."/>
            <person name="Lee S.J."/>
            <person name="Kim Y."/>
            <person name="Won Y.J."/>
        </authorList>
    </citation>
    <scope>NUCLEOTIDE SEQUENCE [LARGE SCALE GENOMIC DNA]</scope>
    <source>
        <strain evidence="1">Wonlab-2016</strain>
    </source>
</reference>
<evidence type="ECO:0000313" key="1">
    <source>
        <dbReference type="EMBL" id="KAK7482669.1"/>
    </source>
</evidence>
<dbReference type="Proteomes" id="UP001519460">
    <property type="component" value="Unassembled WGS sequence"/>
</dbReference>
<dbReference type="AlphaFoldDB" id="A0ABD0K698"/>
<keyword evidence="2" id="KW-1185">Reference proteome</keyword>
<evidence type="ECO:0000313" key="2">
    <source>
        <dbReference type="Proteomes" id="UP001519460"/>
    </source>
</evidence>
<dbReference type="EMBL" id="JACVVK020000240">
    <property type="protein sequence ID" value="KAK7482669.1"/>
    <property type="molecule type" value="Genomic_DNA"/>
</dbReference>
<protein>
    <submittedName>
        <fullName evidence="1">Uncharacterized protein</fullName>
    </submittedName>
</protein>
<comment type="caution">
    <text evidence="1">The sequence shown here is derived from an EMBL/GenBank/DDBJ whole genome shotgun (WGS) entry which is preliminary data.</text>
</comment>